<evidence type="ECO:0000313" key="2">
    <source>
        <dbReference type="EMBL" id="KAJ4841334.1"/>
    </source>
</evidence>
<accession>A0A9Q0JGY6</accession>
<comment type="caution">
    <text evidence="2">The sequence shown here is derived from an EMBL/GenBank/DDBJ whole genome shotgun (WGS) entry which is preliminary data.</text>
</comment>
<dbReference type="AlphaFoldDB" id="A0A9Q0JGY6"/>
<keyword evidence="3" id="KW-1185">Reference proteome</keyword>
<feature type="compositionally biased region" description="Low complexity" evidence="1">
    <location>
        <begin position="318"/>
        <end position="328"/>
    </location>
</feature>
<gene>
    <name evidence="2" type="ORF">Tsubulata_023164</name>
</gene>
<dbReference type="EMBL" id="JAKUCV010002811">
    <property type="protein sequence ID" value="KAJ4841334.1"/>
    <property type="molecule type" value="Genomic_DNA"/>
</dbReference>
<evidence type="ECO:0008006" key="4">
    <source>
        <dbReference type="Google" id="ProtNLM"/>
    </source>
</evidence>
<sequence>MGSYLVDPHLQQPAEQIFIPKDGGPSWLKHCVMGILKSPIPIHSLNILIRTNIGREVSIIPTGGVSFLIKFDSAKDMDEVMENKPTVVDQIFSSFKPFQHDDAAKNRLCWVLMRGIPPSVWNEEFFKVVAARCGLMVDCSNDTRNRKRMDVAEVLVLTTDVGFINRVFSVEIGSKTHKIGVFESQFDPLGWEWSSTVAPDVIGKSDTHSHAHADHPILEAVSCPNKQPGTHAILAQITNISGVVGGAYSQDPFNLDPIIKEYIPKHALPSLSPKSLSSKPIPSELAYSNSNTDSSEHLPTNMFLVPNITQNNIQPILSSPSNQTSPTVSSPPNPPSEAGSHYTTTILSNHAQNHIASPMNLPLDPFEYDQSSLQNIVERKVMAILKSMQPKRNRKTKFLSKTGSIMSTPESRMSITDSDIGRMNQRATLEEESCRADITVSFTEMEAVETCRIGDQIGWGRTQFPEDTLQVVERLVENEVVEW</sequence>
<reference evidence="2" key="2">
    <citation type="journal article" date="2023" name="Plants (Basel)">
        <title>Annotation of the Turnera subulata (Passifloraceae) Draft Genome Reveals the S-Locus Evolved after the Divergence of Turneroideae from Passifloroideae in a Stepwise Manner.</title>
        <authorList>
            <person name="Henning P.M."/>
            <person name="Roalson E.H."/>
            <person name="Mir W."/>
            <person name="McCubbin A.G."/>
            <person name="Shore J.S."/>
        </authorList>
    </citation>
    <scope>NUCLEOTIDE SEQUENCE</scope>
    <source>
        <strain evidence="2">F60SS</strain>
    </source>
</reference>
<dbReference type="Proteomes" id="UP001141552">
    <property type="component" value="Unassembled WGS sequence"/>
</dbReference>
<dbReference type="PANTHER" id="PTHR34427:SF5">
    <property type="entry name" value="DUF4283 DOMAIN-CONTAINING PROTEIN"/>
    <property type="match status" value="1"/>
</dbReference>
<reference evidence="2" key="1">
    <citation type="submission" date="2022-02" db="EMBL/GenBank/DDBJ databases">
        <authorList>
            <person name="Henning P.M."/>
            <person name="McCubbin A.G."/>
            <person name="Shore J.S."/>
        </authorList>
    </citation>
    <scope>NUCLEOTIDE SEQUENCE</scope>
    <source>
        <strain evidence="2">F60SS</strain>
        <tissue evidence="2">Leaves</tissue>
    </source>
</reference>
<evidence type="ECO:0000256" key="1">
    <source>
        <dbReference type="SAM" id="MobiDB-lite"/>
    </source>
</evidence>
<name>A0A9Q0JGY6_9ROSI</name>
<dbReference type="PANTHER" id="PTHR34427">
    <property type="entry name" value="DUF4283 DOMAIN PROTEIN"/>
    <property type="match status" value="1"/>
</dbReference>
<organism evidence="2 3">
    <name type="scientific">Turnera subulata</name>
    <dbReference type="NCBI Taxonomy" id="218843"/>
    <lineage>
        <taxon>Eukaryota</taxon>
        <taxon>Viridiplantae</taxon>
        <taxon>Streptophyta</taxon>
        <taxon>Embryophyta</taxon>
        <taxon>Tracheophyta</taxon>
        <taxon>Spermatophyta</taxon>
        <taxon>Magnoliopsida</taxon>
        <taxon>eudicotyledons</taxon>
        <taxon>Gunneridae</taxon>
        <taxon>Pentapetalae</taxon>
        <taxon>rosids</taxon>
        <taxon>fabids</taxon>
        <taxon>Malpighiales</taxon>
        <taxon>Passifloraceae</taxon>
        <taxon>Turnera</taxon>
    </lineage>
</organism>
<evidence type="ECO:0000313" key="3">
    <source>
        <dbReference type="Proteomes" id="UP001141552"/>
    </source>
</evidence>
<proteinExistence type="predicted"/>
<feature type="region of interest" description="Disordered" evidence="1">
    <location>
        <begin position="313"/>
        <end position="342"/>
    </location>
</feature>
<protein>
    <recommendedName>
        <fullName evidence="4">DUF4283 domain-containing protein</fullName>
    </recommendedName>
</protein>